<evidence type="ECO:0000259" key="19">
    <source>
        <dbReference type="PROSITE" id="PS50056"/>
    </source>
</evidence>
<evidence type="ECO:0000256" key="10">
    <source>
        <dbReference type="ARBA" id="ARBA00022942"/>
    </source>
</evidence>
<dbReference type="AlphaFoldDB" id="A0A075B1I0"/>
<evidence type="ECO:0000256" key="7">
    <source>
        <dbReference type="ARBA" id="ARBA00022490"/>
    </source>
</evidence>
<dbReference type="GO" id="GO:0019773">
    <property type="term" value="C:proteasome core complex, alpha-subunit complex"/>
    <property type="evidence" value="ECO:0007669"/>
    <property type="project" value="UniProtKB-UniRule"/>
</dbReference>
<evidence type="ECO:0000256" key="14">
    <source>
        <dbReference type="ARBA" id="ARBA00023289"/>
    </source>
</evidence>
<evidence type="ECO:0000256" key="6">
    <source>
        <dbReference type="ARBA" id="ARBA00022481"/>
    </source>
</evidence>
<comment type="subcellular location">
    <subcellularLocation>
        <location evidence="3">Cytoplasm</location>
    </subcellularLocation>
    <subcellularLocation>
        <location evidence="2">Nucleus</location>
    </subcellularLocation>
</comment>
<accession>A0A075B1I0</accession>
<evidence type="ECO:0000256" key="15">
    <source>
        <dbReference type="ARBA" id="ARBA00026071"/>
    </source>
</evidence>
<dbReference type="Proteomes" id="UP000030755">
    <property type="component" value="Unassembled WGS sequence"/>
</dbReference>
<dbReference type="HOGENOM" id="CLU_649161_0_0_1"/>
<dbReference type="InterPro" id="IPR020422">
    <property type="entry name" value="TYR_PHOSPHATASE_DUAL_dom"/>
</dbReference>
<evidence type="ECO:0000256" key="5">
    <source>
        <dbReference type="ARBA" id="ARBA00013064"/>
    </source>
</evidence>
<feature type="domain" description="Tyrosine specific protein phosphatases" evidence="19">
    <location>
        <begin position="83"/>
        <end position="160"/>
    </location>
</feature>
<keyword evidence="12" id="KW-0539">Nucleus</keyword>
<evidence type="ECO:0000256" key="11">
    <source>
        <dbReference type="ARBA" id="ARBA00023157"/>
    </source>
</evidence>
<evidence type="ECO:0000256" key="9">
    <source>
        <dbReference type="ARBA" id="ARBA00022912"/>
    </source>
</evidence>
<feature type="domain" description="Tyrosine-protein phosphatase" evidence="18">
    <location>
        <begin position="9"/>
        <end position="173"/>
    </location>
</feature>
<keyword evidence="7" id="KW-0963">Cytoplasm</keyword>
<dbReference type="Pfam" id="PF10584">
    <property type="entry name" value="Proteasome_A_N"/>
    <property type="match status" value="1"/>
</dbReference>
<dbReference type="OrthoDB" id="431557at2759"/>
<sequence length="423" mass="47051">MAAARPHNQFSLVKYAHMSFLIMDAPSDSSLPLYVTELKKCNVKNVVRVCVPTYSTETLEAADIRVHDWAFQDGAPPPPAIVSDWLNLVKLCFGKKVNGGSNEKHAEPTETIAIHCVAGLGRAPVLVAIALIEAGMSPLDAVSFIRERRRGAINNIQLDYLEKYKKKQKSGCYDRHITVFSPEGRLYQIGIYFSVFIIKEYAFKAINNSGLSSLGLRGKNGCVVITQLKIQDKLIDPSSVSHIFQITPRIGCVMTGLTPDAKAQLIKARQEAAEFRYKMGYEIPCDLLAKRIANINQVYTQQAAMRPLGVSMILIGIDDELGPQVFKCDPAGYYVGYKATSAGNKHQEMVNHLEKQYKKSEPESIEETVELAITTLSNVLSINFKPSDIEIGVVTNDDPVFRKLNEQEIEHYLNLSLKSSRIL</sequence>
<evidence type="ECO:0000256" key="8">
    <source>
        <dbReference type="ARBA" id="ARBA00022801"/>
    </source>
</evidence>
<protein>
    <recommendedName>
        <fullName evidence="5">protein-tyrosine-phosphatase</fullName>
        <ecNumber evidence="5">3.1.3.48</ecNumber>
    </recommendedName>
</protein>
<dbReference type="InterPro" id="IPR029021">
    <property type="entry name" value="Prot-tyrosine_phosphatase-like"/>
</dbReference>
<dbReference type="Gene3D" id="3.60.20.10">
    <property type="entry name" value="Glutamine Phosphoribosylpyrophosphate, subunit 1, domain 1"/>
    <property type="match status" value="1"/>
</dbReference>
<dbReference type="SMART" id="SM00404">
    <property type="entry name" value="PTPc_motif"/>
    <property type="match status" value="1"/>
</dbReference>
<dbReference type="EC" id="3.1.3.48" evidence="5"/>
<comment type="function">
    <text evidence="1">The proteasome is a multicatalytic proteinase complex which is characterized by its ability to cleave peptides with Arg, Phe, Tyr, Leu, and Glu adjacent to the leaving group at neutral or slightly basic pH. The proteasome has an ATP-dependent proteolytic activity.</text>
</comment>
<dbReference type="GO" id="GO:0005737">
    <property type="term" value="C:cytoplasm"/>
    <property type="evidence" value="ECO:0007669"/>
    <property type="project" value="UniProtKB-SubCell"/>
</dbReference>
<evidence type="ECO:0000256" key="13">
    <source>
        <dbReference type="ARBA" id="ARBA00023288"/>
    </source>
</evidence>
<keyword evidence="9" id="KW-0904">Protein phosphatase</keyword>
<keyword evidence="8" id="KW-0378">Hydrolase</keyword>
<evidence type="ECO:0000256" key="3">
    <source>
        <dbReference type="ARBA" id="ARBA00004496"/>
    </source>
</evidence>
<dbReference type="Pfam" id="PF00227">
    <property type="entry name" value="Proteasome"/>
    <property type="match status" value="1"/>
</dbReference>
<keyword evidence="6" id="KW-0488">Methylation</keyword>
<evidence type="ECO:0000313" key="21">
    <source>
        <dbReference type="Proteomes" id="UP000030755"/>
    </source>
</evidence>
<dbReference type="InterPro" id="IPR034642">
    <property type="entry name" value="Proteasome_subunit_alpha6"/>
</dbReference>
<dbReference type="STRING" id="988480.A0A075B1I0"/>
<dbReference type="InterPro" id="IPR023332">
    <property type="entry name" value="Proteasome_alpha-type"/>
</dbReference>
<evidence type="ECO:0000256" key="12">
    <source>
        <dbReference type="ARBA" id="ARBA00023242"/>
    </source>
</evidence>
<dbReference type="EMBL" id="KE560634">
    <property type="protein sequence ID" value="EPZ36213.1"/>
    <property type="molecule type" value="Genomic_DNA"/>
</dbReference>
<dbReference type="InterPro" id="IPR000387">
    <property type="entry name" value="Tyr_Pase_dom"/>
</dbReference>
<dbReference type="GO" id="GO:0004725">
    <property type="term" value="F:protein tyrosine phosphatase activity"/>
    <property type="evidence" value="ECO:0007669"/>
    <property type="project" value="UniProtKB-EC"/>
</dbReference>
<dbReference type="CDD" id="cd03754">
    <property type="entry name" value="proteasome_alpha_type_6"/>
    <property type="match status" value="1"/>
</dbReference>
<dbReference type="SUPFAM" id="SSF52799">
    <property type="entry name" value="(Phosphotyrosine protein) phosphatases II"/>
    <property type="match status" value="1"/>
</dbReference>
<proteinExistence type="inferred from homology"/>
<dbReference type="Gene3D" id="3.90.190.10">
    <property type="entry name" value="Protein tyrosine phosphatase superfamily"/>
    <property type="match status" value="1"/>
</dbReference>
<reference evidence="20 21" key="1">
    <citation type="journal article" date="2013" name="Curr. Biol.">
        <title>Shared signatures of parasitism and phylogenomics unite Cryptomycota and microsporidia.</title>
        <authorList>
            <person name="James T.Y."/>
            <person name="Pelin A."/>
            <person name="Bonen L."/>
            <person name="Ahrendt S."/>
            <person name="Sain D."/>
            <person name="Corradi N."/>
            <person name="Stajich J.E."/>
        </authorList>
    </citation>
    <scope>NUCLEOTIDE SEQUENCE [LARGE SCALE GENOMIC DNA]</scope>
    <source>
        <strain evidence="20 21">CSF55</strain>
    </source>
</reference>
<comment type="subunit">
    <text evidence="15">The 26S proteasome consists of a 20S proteasome core and two 19S regulatory subunits. The 20S proteasome core is composed of 28 subunits that are arranged in four stacked rings, resulting in a barrel-shaped structure. The two end rings are each formed by seven alpha subunits, and the two central rings are each formed by seven beta subunits. The catalytic chamber with the active sites is on the inside of the barrel.</text>
</comment>
<gene>
    <name evidence="20" type="ORF">O9G_005832</name>
</gene>
<dbReference type="InterPro" id="IPR003595">
    <property type="entry name" value="Tyr_Pase_cat"/>
</dbReference>
<dbReference type="InterPro" id="IPR029055">
    <property type="entry name" value="Ntn_hydrolases_N"/>
</dbReference>
<dbReference type="InterPro" id="IPR001353">
    <property type="entry name" value="Proteasome_sua/b"/>
</dbReference>
<dbReference type="GO" id="GO:0006511">
    <property type="term" value="P:ubiquitin-dependent protein catabolic process"/>
    <property type="evidence" value="ECO:0007669"/>
    <property type="project" value="InterPro"/>
</dbReference>
<evidence type="ECO:0000256" key="4">
    <source>
        <dbReference type="ARBA" id="ARBA00009580"/>
    </source>
</evidence>
<name>A0A075B1I0_ROZAC</name>
<dbReference type="PANTHER" id="PTHR11599">
    <property type="entry name" value="PROTEASOME SUBUNIT ALPHA/BETA"/>
    <property type="match status" value="1"/>
</dbReference>
<dbReference type="PROSITE" id="PS50056">
    <property type="entry name" value="TYR_PHOSPHATASE_2"/>
    <property type="match status" value="1"/>
</dbReference>
<dbReference type="PROSITE" id="PS50054">
    <property type="entry name" value="TYR_PHOSPHATASE_DUAL"/>
    <property type="match status" value="1"/>
</dbReference>
<comment type="catalytic activity">
    <reaction evidence="16">
        <text>O-phospho-L-tyrosyl-[protein] + H2O = L-tyrosyl-[protein] + phosphate</text>
        <dbReference type="Rhea" id="RHEA:10684"/>
        <dbReference type="Rhea" id="RHEA-COMP:10136"/>
        <dbReference type="Rhea" id="RHEA-COMP:20101"/>
        <dbReference type="ChEBI" id="CHEBI:15377"/>
        <dbReference type="ChEBI" id="CHEBI:43474"/>
        <dbReference type="ChEBI" id="CHEBI:46858"/>
        <dbReference type="ChEBI" id="CHEBI:61978"/>
        <dbReference type="EC" id="3.1.3.48"/>
    </reaction>
</comment>
<keyword evidence="21" id="KW-1185">Reference proteome</keyword>
<evidence type="ECO:0000259" key="18">
    <source>
        <dbReference type="PROSITE" id="PS50054"/>
    </source>
</evidence>
<dbReference type="GO" id="GO:0005634">
    <property type="term" value="C:nucleus"/>
    <property type="evidence" value="ECO:0007669"/>
    <property type="project" value="UniProtKB-SubCell"/>
</dbReference>
<dbReference type="InterPro" id="IPR050115">
    <property type="entry name" value="Proteasome_alpha"/>
</dbReference>
<dbReference type="SUPFAM" id="SSF56235">
    <property type="entry name" value="N-terminal nucleophile aminohydrolases (Ntn hydrolases)"/>
    <property type="match status" value="1"/>
</dbReference>
<evidence type="ECO:0000313" key="20">
    <source>
        <dbReference type="EMBL" id="EPZ36213.1"/>
    </source>
</evidence>
<evidence type="ECO:0000256" key="1">
    <source>
        <dbReference type="ARBA" id="ARBA00002000"/>
    </source>
</evidence>
<dbReference type="SMART" id="SM00948">
    <property type="entry name" value="Proteasome_A_N"/>
    <property type="match status" value="1"/>
</dbReference>
<keyword evidence="10 17" id="KW-0647">Proteasome</keyword>
<keyword evidence="11" id="KW-1015">Disulfide bond</keyword>
<comment type="similarity">
    <text evidence="17">Belongs to the peptidase T1A family.</text>
</comment>
<dbReference type="PROSITE" id="PS51475">
    <property type="entry name" value="PROTEASOME_ALPHA_2"/>
    <property type="match status" value="1"/>
</dbReference>
<organism evidence="20 21">
    <name type="scientific">Rozella allomycis (strain CSF55)</name>
    <dbReference type="NCBI Taxonomy" id="988480"/>
    <lineage>
        <taxon>Eukaryota</taxon>
        <taxon>Fungi</taxon>
        <taxon>Fungi incertae sedis</taxon>
        <taxon>Cryptomycota</taxon>
        <taxon>Cryptomycota incertae sedis</taxon>
        <taxon>Rozella</taxon>
    </lineage>
</organism>
<evidence type="ECO:0000256" key="16">
    <source>
        <dbReference type="ARBA" id="ARBA00051722"/>
    </source>
</evidence>
<evidence type="ECO:0000256" key="2">
    <source>
        <dbReference type="ARBA" id="ARBA00004123"/>
    </source>
</evidence>
<dbReference type="CDD" id="cd14500">
    <property type="entry name" value="PTP-IVa"/>
    <property type="match status" value="1"/>
</dbReference>
<dbReference type="FunFam" id="3.60.20.10:FF:000055">
    <property type="entry name" value="Proteasome subunit alpha type"/>
    <property type="match status" value="1"/>
</dbReference>
<keyword evidence="14" id="KW-0636">Prenylation</keyword>
<comment type="similarity">
    <text evidence="4">Belongs to the protein-tyrosine phosphatase family.</text>
</comment>
<keyword evidence="13" id="KW-0449">Lipoprotein</keyword>
<evidence type="ECO:0000256" key="17">
    <source>
        <dbReference type="PROSITE-ProRule" id="PRU00808"/>
    </source>
</evidence>
<dbReference type="FunFam" id="3.90.190.10:FF:000086">
    <property type="entry name" value="Protein tyrosine phosphatase-like protein"/>
    <property type="match status" value="1"/>
</dbReference>
<dbReference type="InterPro" id="IPR000426">
    <property type="entry name" value="Proteasome_asu_N"/>
</dbReference>